<dbReference type="Proteomes" id="UP000295221">
    <property type="component" value="Unassembled WGS sequence"/>
</dbReference>
<reference evidence="10 11" key="1">
    <citation type="submission" date="2019-03" db="EMBL/GenBank/DDBJ databases">
        <title>Genomic Encyclopedia of Type Strains, Phase IV (KMG-IV): sequencing the most valuable type-strain genomes for metagenomic binning, comparative biology and taxonomic classification.</title>
        <authorList>
            <person name="Goeker M."/>
        </authorList>
    </citation>
    <scope>NUCLEOTIDE SEQUENCE [LARGE SCALE GENOMIC DNA]</scope>
    <source>
        <strain evidence="10 11">DSM 24179</strain>
    </source>
</reference>
<dbReference type="EMBL" id="SLWK01000006">
    <property type="protein sequence ID" value="TCO08054.1"/>
    <property type="molecule type" value="Genomic_DNA"/>
</dbReference>
<feature type="transmembrane region" description="Helical" evidence="9">
    <location>
        <begin position="6"/>
        <end position="27"/>
    </location>
</feature>
<evidence type="ECO:0000256" key="4">
    <source>
        <dbReference type="ARBA" id="ARBA00022475"/>
    </source>
</evidence>
<dbReference type="Pfam" id="PF03186">
    <property type="entry name" value="CobD_Cbib"/>
    <property type="match status" value="1"/>
</dbReference>
<accession>A0A4V2RWF1</accession>
<feature type="transmembrane region" description="Helical" evidence="9">
    <location>
        <begin position="166"/>
        <end position="183"/>
    </location>
</feature>
<evidence type="ECO:0000256" key="9">
    <source>
        <dbReference type="HAMAP-Rule" id="MF_00024"/>
    </source>
</evidence>
<gene>
    <name evidence="9" type="primary">cobD</name>
    <name evidence="10" type="ORF">EV194_106198</name>
</gene>
<evidence type="ECO:0000256" key="1">
    <source>
        <dbReference type="ARBA" id="ARBA00004651"/>
    </source>
</evidence>
<evidence type="ECO:0000313" key="10">
    <source>
        <dbReference type="EMBL" id="TCO08054.1"/>
    </source>
</evidence>
<evidence type="ECO:0000313" key="11">
    <source>
        <dbReference type="Proteomes" id="UP000295221"/>
    </source>
</evidence>
<dbReference type="InterPro" id="IPR004485">
    <property type="entry name" value="Cobalamin_biosynth_CobD/CbiB"/>
</dbReference>
<comment type="caution">
    <text evidence="10">The sequence shown here is derived from an EMBL/GenBank/DDBJ whole genome shotgun (WGS) entry which is preliminary data.</text>
</comment>
<sequence length="322" mass="36017">MDSENILISASPYLIPLLVGYLLDLAFGDPYRMPHPVKLFGRLIAYGEGMLNKNRYRFLKGMMLVLFLVGGTWLSLHLLFNAIEKNTFLWYPVASVFLFWGLANRNLIDEARKVESQLSIHGLEAGRAQLSYIVGRDTTNLSPREIRTATLETLSENLSDGVVAPLFYYAIGGIPLMFAYKMINTLDSMIGYKSERYFIFGKFAARLDDVANFLPARLTAIIMAVVSSSKTAFHFIRKYRNNHSSPNAGWPESALAGILNCRFGGANVYHGKVVEKPFIGSNNREVTSSDIKKACWVNHKTTIAMVVLTALIICCSTMIFSQ</sequence>
<feature type="transmembrane region" description="Helical" evidence="9">
    <location>
        <begin position="302"/>
        <end position="320"/>
    </location>
</feature>
<protein>
    <recommendedName>
        <fullName evidence="9">Cobalamin biosynthesis protein CobD</fullName>
    </recommendedName>
</protein>
<dbReference type="HAMAP" id="MF_00024">
    <property type="entry name" value="CobD_CbiB"/>
    <property type="match status" value="1"/>
</dbReference>
<dbReference type="GO" id="GO:0005886">
    <property type="term" value="C:plasma membrane"/>
    <property type="evidence" value="ECO:0007669"/>
    <property type="project" value="UniProtKB-SubCell"/>
</dbReference>
<keyword evidence="11" id="KW-1185">Reference proteome</keyword>
<keyword evidence="4 9" id="KW-1003">Cell membrane</keyword>
<dbReference type="RefSeq" id="WP_132433938.1">
    <property type="nucleotide sequence ID" value="NZ_SLWK01000006.1"/>
</dbReference>
<evidence type="ECO:0000256" key="2">
    <source>
        <dbReference type="ARBA" id="ARBA00004953"/>
    </source>
</evidence>
<keyword evidence="7 9" id="KW-1133">Transmembrane helix</keyword>
<dbReference type="AlphaFoldDB" id="A0A4V2RWF1"/>
<dbReference type="GO" id="GO:0009236">
    <property type="term" value="P:cobalamin biosynthetic process"/>
    <property type="evidence" value="ECO:0007669"/>
    <property type="project" value="UniProtKB-UniRule"/>
</dbReference>
<comment type="subcellular location">
    <subcellularLocation>
        <location evidence="1 9">Cell membrane</location>
        <topology evidence="1 9">Multi-pass membrane protein</topology>
    </subcellularLocation>
</comment>
<dbReference type="OrthoDB" id="9811967at2"/>
<organism evidence="10 11">
    <name type="scientific">Natronoflexus pectinivorans</name>
    <dbReference type="NCBI Taxonomy" id="682526"/>
    <lineage>
        <taxon>Bacteria</taxon>
        <taxon>Pseudomonadati</taxon>
        <taxon>Bacteroidota</taxon>
        <taxon>Bacteroidia</taxon>
        <taxon>Marinilabiliales</taxon>
        <taxon>Marinilabiliaceae</taxon>
        <taxon>Natronoflexus</taxon>
    </lineage>
</organism>
<feature type="transmembrane region" description="Helical" evidence="9">
    <location>
        <begin position="89"/>
        <end position="108"/>
    </location>
</feature>
<comment type="function">
    <text evidence="9">Converts cobyric acid to cobinamide by the addition of aminopropanol on the F carboxylic group.</text>
</comment>
<keyword evidence="6 9" id="KW-0812">Transmembrane</keyword>
<evidence type="ECO:0000256" key="8">
    <source>
        <dbReference type="ARBA" id="ARBA00023136"/>
    </source>
</evidence>
<evidence type="ECO:0000256" key="5">
    <source>
        <dbReference type="ARBA" id="ARBA00022573"/>
    </source>
</evidence>
<proteinExistence type="inferred from homology"/>
<dbReference type="UniPathway" id="UPA00148"/>
<dbReference type="PANTHER" id="PTHR34308">
    <property type="entry name" value="COBALAMIN BIOSYNTHESIS PROTEIN CBIB"/>
    <property type="match status" value="1"/>
</dbReference>
<name>A0A4V2RWF1_9BACT</name>
<evidence type="ECO:0000256" key="7">
    <source>
        <dbReference type="ARBA" id="ARBA00022989"/>
    </source>
</evidence>
<feature type="transmembrane region" description="Helical" evidence="9">
    <location>
        <begin position="63"/>
        <end position="83"/>
    </location>
</feature>
<keyword evidence="5 9" id="KW-0169">Cobalamin biosynthesis</keyword>
<keyword evidence="8 9" id="KW-0472">Membrane</keyword>
<dbReference type="GO" id="GO:0048472">
    <property type="term" value="F:threonine-phosphate decarboxylase activity"/>
    <property type="evidence" value="ECO:0007669"/>
    <property type="project" value="InterPro"/>
</dbReference>
<comment type="pathway">
    <text evidence="2 9">Cofactor biosynthesis; adenosylcobalamin biosynthesis.</text>
</comment>
<dbReference type="NCBIfam" id="TIGR00380">
    <property type="entry name" value="cobal_cbiB"/>
    <property type="match status" value="1"/>
</dbReference>
<evidence type="ECO:0000256" key="6">
    <source>
        <dbReference type="ARBA" id="ARBA00022692"/>
    </source>
</evidence>
<dbReference type="GO" id="GO:0015420">
    <property type="term" value="F:ABC-type vitamin B12 transporter activity"/>
    <property type="evidence" value="ECO:0007669"/>
    <property type="project" value="UniProtKB-UniRule"/>
</dbReference>
<evidence type="ECO:0000256" key="3">
    <source>
        <dbReference type="ARBA" id="ARBA00006263"/>
    </source>
</evidence>
<comment type="similarity">
    <text evidence="3 9">Belongs to the CobD/CbiB family.</text>
</comment>
<dbReference type="PANTHER" id="PTHR34308:SF1">
    <property type="entry name" value="COBALAMIN BIOSYNTHESIS PROTEIN CBIB"/>
    <property type="match status" value="1"/>
</dbReference>